<evidence type="ECO:0000259" key="3">
    <source>
        <dbReference type="PROSITE" id="PS50158"/>
    </source>
</evidence>
<dbReference type="AlphaFoldDB" id="A0A820G3H4"/>
<evidence type="ECO:0000313" key="4">
    <source>
        <dbReference type="EMBL" id="CAF4272334.1"/>
    </source>
</evidence>
<dbReference type="Pfam" id="PF00098">
    <property type="entry name" value="zf-CCHC"/>
    <property type="match status" value="2"/>
</dbReference>
<feature type="compositionally biased region" description="Gly residues" evidence="2">
    <location>
        <begin position="62"/>
        <end position="82"/>
    </location>
</feature>
<dbReference type="SMART" id="SM00343">
    <property type="entry name" value="ZnF_C2HC"/>
    <property type="match status" value="2"/>
</dbReference>
<evidence type="ECO:0000256" key="1">
    <source>
        <dbReference type="PROSITE-ProRule" id="PRU00047"/>
    </source>
</evidence>
<accession>A0A820G3H4</accession>
<feature type="region of interest" description="Disordered" evidence="2">
    <location>
        <begin position="48"/>
        <end position="110"/>
    </location>
</feature>
<feature type="compositionally biased region" description="Basic and acidic residues" evidence="2">
    <location>
        <begin position="48"/>
        <end position="57"/>
    </location>
</feature>
<dbReference type="Gene3D" id="4.10.60.10">
    <property type="entry name" value="Zinc finger, CCHC-type"/>
    <property type="match status" value="1"/>
</dbReference>
<gene>
    <name evidence="4" type="ORF">OVN521_LOCUS30162</name>
</gene>
<evidence type="ECO:0000313" key="5">
    <source>
        <dbReference type="Proteomes" id="UP000663866"/>
    </source>
</evidence>
<dbReference type="PROSITE" id="PS50158">
    <property type="entry name" value="ZF_CCHC"/>
    <property type="match status" value="2"/>
</dbReference>
<dbReference type="GO" id="GO:0008270">
    <property type="term" value="F:zinc ion binding"/>
    <property type="evidence" value="ECO:0007669"/>
    <property type="project" value="UniProtKB-KW"/>
</dbReference>
<dbReference type="EMBL" id="CAJOBG010009729">
    <property type="protein sequence ID" value="CAF4272334.1"/>
    <property type="molecule type" value="Genomic_DNA"/>
</dbReference>
<protein>
    <recommendedName>
        <fullName evidence="3">CCHC-type domain-containing protein</fullName>
    </recommendedName>
</protein>
<feature type="non-terminal residue" evidence="4">
    <location>
        <position position="1"/>
    </location>
</feature>
<feature type="compositionally biased region" description="Basic and acidic residues" evidence="2">
    <location>
        <begin position="100"/>
        <end position="110"/>
    </location>
</feature>
<evidence type="ECO:0000256" key="2">
    <source>
        <dbReference type="SAM" id="MobiDB-lite"/>
    </source>
</evidence>
<keyword evidence="1" id="KW-0479">Metal-binding</keyword>
<sequence>GGCFNCGKDGHKSYECSEPKKAGGRPSFGGGGGERSNACFNCGQDGHKSFECSEPKKAGGRPSFGGGGGRGGGRGGARGGGPKRSFGTSHENGFNSGETTSKKIKFDDDD</sequence>
<feature type="compositionally biased region" description="Basic and acidic residues" evidence="2">
    <location>
        <begin position="8"/>
        <end position="21"/>
    </location>
</feature>
<dbReference type="InterPro" id="IPR001878">
    <property type="entry name" value="Znf_CCHC"/>
</dbReference>
<reference evidence="4" key="1">
    <citation type="submission" date="2021-02" db="EMBL/GenBank/DDBJ databases">
        <authorList>
            <person name="Nowell W R."/>
        </authorList>
    </citation>
    <scope>NUCLEOTIDE SEQUENCE</scope>
</reference>
<feature type="region of interest" description="Disordered" evidence="2">
    <location>
        <begin position="1"/>
        <end position="30"/>
    </location>
</feature>
<dbReference type="SUPFAM" id="SSF57756">
    <property type="entry name" value="Retrovirus zinc finger-like domains"/>
    <property type="match status" value="1"/>
</dbReference>
<dbReference type="Proteomes" id="UP000663866">
    <property type="component" value="Unassembled WGS sequence"/>
</dbReference>
<organism evidence="4 5">
    <name type="scientific">Rotaria magnacalcarata</name>
    <dbReference type="NCBI Taxonomy" id="392030"/>
    <lineage>
        <taxon>Eukaryota</taxon>
        <taxon>Metazoa</taxon>
        <taxon>Spiralia</taxon>
        <taxon>Gnathifera</taxon>
        <taxon>Rotifera</taxon>
        <taxon>Eurotatoria</taxon>
        <taxon>Bdelloidea</taxon>
        <taxon>Philodinida</taxon>
        <taxon>Philodinidae</taxon>
        <taxon>Rotaria</taxon>
    </lineage>
</organism>
<keyword evidence="1" id="KW-0863">Zinc-finger</keyword>
<feature type="compositionally biased region" description="Polar residues" evidence="2">
    <location>
        <begin position="88"/>
        <end position="99"/>
    </location>
</feature>
<keyword evidence="5" id="KW-1185">Reference proteome</keyword>
<feature type="domain" description="CCHC-type" evidence="3">
    <location>
        <begin position="3"/>
        <end position="18"/>
    </location>
</feature>
<keyword evidence="1" id="KW-0862">Zinc</keyword>
<feature type="domain" description="CCHC-type" evidence="3">
    <location>
        <begin position="39"/>
        <end position="54"/>
    </location>
</feature>
<name>A0A820G3H4_9BILA</name>
<proteinExistence type="predicted"/>
<dbReference type="GO" id="GO:0003676">
    <property type="term" value="F:nucleic acid binding"/>
    <property type="evidence" value="ECO:0007669"/>
    <property type="project" value="InterPro"/>
</dbReference>
<comment type="caution">
    <text evidence="4">The sequence shown here is derived from an EMBL/GenBank/DDBJ whole genome shotgun (WGS) entry which is preliminary data.</text>
</comment>
<dbReference type="InterPro" id="IPR036875">
    <property type="entry name" value="Znf_CCHC_sf"/>
</dbReference>